<dbReference type="Proteomes" id="UP000030706">
    <property type="component" value="Unassembled WGS sequence"/>
</dbReference>
<organism evidence="2 3">
    <name type="scientific">Aureobasidium pullulans EXF-150</name>
    <dbReference type="NCBI Taxonomy" id="1043002"/>
    <lineage>
        <taxon>Eukaryota</taxon>
        <taxon>Fungi</taxon>
        <taxon>Dikarya</taxon>
        <taxon>Ascomycota</taxon>
        <taxon>Pezizomycotina</taxon>
        <taxon>Dothideomycetes</taxon>
        <taxon>Dothideomycetidae</taxon>
        <taxon>Dothideales</taxon>
        <taxon>Saccotheciaceae</taxon>
        <taxon>Aureobasidium</taxon>
    </lineage>
</organism>
<name>A0A074XL31_AURPU</name>
<evidence type="ECO:0000313" key="3">
    <source>
        <dbReference type="Proteomes" id="UP000030706"/>
    </source>
</evidence>
<reference evidence="2 3" key="1">
    <citation type="journal article" date="2014" name="BMC Genomics">
        <title>Genome sequencing of four Aureobasidium pullulans varieties: biotechnological potential, stress tolerance, and description of new species.</title>
        <authorList>
            <person name="Gostin Ar C."/>
            <person name="Ohm R.A."/>
            <person name="Kogej T."/>
            <person name="Sonjak S."/>
            <person name="Turk M."/>
            <person name="Zajc J."/>
            <person name="Zalar P."/>
            <person name="Grube M."/>
            <person name="Sun H."/>
            <person name="Han J."/>
            <person name="Sharma A."/>
            <person name="Chiniquy J."/>
            <person name="Ngan C.Y."/>
            <person name="Lipzen A."/>
            <person name="Barry K."/>
            <person name="Grigoriev I.V."/>
            <person name="Gunde-Cimerman N."/>
        </authorList>
    </citation>
    <scope>NUCLEOTIDE SEQUENCE [LARGE SCALE GENOMIC DNA]</scope>
    <source>
        <strain evidence="2 3">EXF-150</strain>
    </source>
</reference>
<proteinExistence type="predicted"/>
<accession>A0A074XL31</accession>
<dbReference type="HOGENOM" id="CLU_1895772_0_0_1"/>
<feature type="region of interest" description="Disordered" evidence="1">
    <location>
        <begin position="1"/>
        <end position="73"/>
    </location>
</feature>
<protein>
    <submittedName>
        <fullName evidence="2">Uncharacterized protein</fullName>
    </submittedName>
</protein>
<dbReference type="EMBL" id="KL584986">
    <property type="protein sequence ID" value="KEQ82717.1"/>
    <property type="molecule type" value="Genomic_DNA"/>
</dbReference>
<evidence type="ECO:0000256" key="1">
    <source>
        <dbReference type="SAM" id="MobiDB-lite"/>
    </source>
</evidence>
<keyword evidence="3" id="KW-1185">Reference proteome</keyword>
<dbReference type="GeneID" id="40752429"/>
<sequence length="134" mass="14549">MPASSGNRIPRRRHKHTMSPDHHPQVSATTPPHHRSQRATAAPSASSYTWQDLRKDPSTKKRATIATIGSDGTATRSVKGGIGYLMTGGTAAGIKMGVSTHHPLFLPQISVPKPKGMRQEANRRNLHYVLLKTG</sequence>
<gene>
    <name evidence="2" type="ORF">M438DRAFT_46424</name>
</gene>
<dbReference type="RefSeq" id="XP_029758904.1">
    <property type="nucleotide sequence ID" value="XM_029910123.1"/>
</dbReference>
<dbReference type="AlphaFoldDB" id="A0A074XL31"/>
<evidence type="ECO:0000313" key="2">
    <source>
        <dbReference type="EMBL" id="KEQ82717.1"/>
    </source>
</evidence>